<dbReference type="InterPro" id="IPR001739">
    <property type="entry name" value="Methyl_CpG_DNA-bd"/>
</dbReference>
<dbReference type="InterPro" id="IPR019786">
    <property type="entry name" value="Zinc_finger_PHD-type_CS"/>
</dbReference>
<dbReference type="InterPro" id="IPR011011">
    <property type="entry name" value="Znf_FYVE_PHD"/>
</dbReference>
<evidence type="ECO:0000256" key="8">
    <source>
        <dbReference type="PROSITE-ProRule" id="PRU00035"/>
    </source>
</evidence>
<evidence type="ECO:0000313" key="14">
    <source>
        <dbReference type="Proteomes" id="UP001374535"/>
    </source>
</evidence>
<dbReference type="PROSITE" id="PS50014">
    <property type="entry name" value="BROMODOMAIN_2"/>
    <property type="match status" value="1"/>
</dbReference>
<evidence type="ECO:0000256" key="6">
    <source>
        <dbReference type="ARBA" id="ARBA00023117"/>
    </source>
</evidence>
<sequence length="2329" mass="256395">MIMEIPDSTGGDRNLNAPPPPPPQHNNHHQDARSGLGIDLNEIPSPSSLFPETLPDSVTDVVRTYHENPGPPPGAPAALPSGGLAPCAACSKPCPSAAGSHHHLVVCDGCERGFHLACAGIRGGGRQAASLEEWVCGECVASGVKSKRWPLGVKQLLDINAPPPSEAEAEGVGDGDLTVRALRCGVKLSPLGGFFIHIVLLGFRNLECVSSSVSELLCAASSAAILSKCENSFSGPLNDVSFWPTRVELWHTVLWSLLCSHPLESVMFMSEGSIKQTFGDNYFGASPFGAPVTYSNFYNGNGTTGFQKASGGLTQADRVGFEDILNHTQSITRKFEEVCTDFPLRIHSSSNNTAIIIPSRGPNEIFLQALKDFISERRGVLEEGWRVEFRQSVSSSELYAVYCAPDGKIFDSVYEVACYLGLMSGFNAVESEIRNERSLVSLSGSLSRKKKSTRSPVVNGFMEKRGTMLNSNCKDPSSEGLNVECASTRGNIAKPYESGRKEDGQSFPQQFEDELPLQFKDFFVLSLGKVDVRPSYYDVNLICPVGYKSCWHDKITGSLFTCEVLEGGDSGPIFRIQRCSCSEFPVPVGSTILSLSKCCQLASQADEGDGKTNGSMDLDDGDNIQMMLQDPCVPTENDVLSCSANFSIKDTHTPDALGPATGSVQDNVINSLADEFNDGIGEFCVEERSSCSAWRVISQKLVNAYKDFCKQKGTLKFYCNHVKNETCLHQWDLGNVKSDALDKFCGSLSSVGVPDVIYADSDLEGISEALRKWLEQDRFGLDVEFVQEVLEQLPGVESLQYELLNCRDNSSSLPTVENGFLVVEWRDGSKHQEEALQGLYRRSKKASLTKKSFKEGRRPPLGKPLCSRAPGELIGDIFQAWELLERFNEVLDLQEPLSLDGLEKELINPWFDGLDFLEKSERDMDESQVLISQGTDGSCRPLLSPGGDTGPSGPMESSHAFIQMETEAMKEAAQVKLASFTYARCFGVTLTKAHNSLLRVLIGELLSRVAVLVDPNSEPGETRTRRGRKKDMDSGLPAKRTKLNMLPINELTWPELARRYILAFLTMDGNLESAEIIARESGKVFRCLRGDGGLLCGALTGVAGMEADAQLLAEATKKIFGSLNRQSDVLTMEEEESDAKGASEKNLANDGNVPEWAQMLEPVRKLPTNVGTRIRKCVYDALGKDPPEWARKKLEHSISKEVYKGNASGPTKKAVLSVLADVAGEGPQSNPSKGQKRKIVISISDIMMKRCRVVLRRAAAADDSKVFCNLLGRKLINSSDNDDEGLLGSPAMVARPIDFRTIDLRLAAGAYGGSHEAFLEDVRELWNNVRVAFGDQPDLLELAEKLSQNFESLYNEEVVMNVQKLMEYAKLECLTAEMRKEVDDFIESMKETPKAPWDEGVCKVCGIDRDDDSVLLCDTCDAEYHTYCLNPPLARIPEGNWYCPSCVDGKHATQDVTERTQVIGKRRSKKFQGEVNSLYLESLTHLSAVIEEKEYWEHSLAERTFLLKFLCDELLNSSMIRQHLEQCAELSAELHQKLRAHSVEWKNLKTREDVLSTKAAKIDTFSLNTAGEVGLREGVTTSFSNTAKCLVQPHTAVDNPSNFGVFVDSLPSEETTKEKYRFDSVDKSISVTNSDSDSQNLNSLDVEGQFRNVSGAVESQCTDKSPKSFPSPNMSQEINGSVGAADAQGNHHKCEGRDMSTPVTCQQGGVPVDTSHMVLNESEPYHLELNAIKRDISLLQDSITNVVSQLLRLSVRREFLGIDSIGRLYWASTLPGGHSRIVVDASAALLHGKGMSFSRDYVEKFSVLQNCSLTEKESSPFMSQLRNALVNSAPWIAYETDAEIEELLGWLDDNDPKERELKDSIMQGPRSRFQEFLNAKTEEQVEDQGPVSIPGNREKTISNSLVTKATSLLEKKYGPFFEWDIETWKKQNKKSRTTDDEKLFRCECLEPIWPYRRHCTYCHKTVLSDVEFDGHNDGKCNAGLPVAEKNRNKIGSSKGKGNLRCDTSREKFRADAETAGTKIGGGSKLSSRVIKFSNEESTCPFNFEDICSKFETNDSNKELVKEIGLIGSDGIPSFVPSVSPFVIEYAQFSTSKDDIIGVLSKPTESWGSQGNTDGAGACLDHNSGISTGRLAANESNKSIKSSSGEQRDGKFPFCGPVSDIGDGCCVVPMSSLKPLVGKVSHILRQLKINLLDMDAALPAFALRPSKAESDRRQAWRAFVKSAETIYEMIQATFTLEDMIKTEYLRNDWWYWSSFSAAAKSSTLPSLALRIYSLDLAIIYEKTPNSSLTDSSEPSGTAETRPPMNVDAEKSKGSRKSNRKRKESDG</sequence>
<dbReference type="EMBL" id="CP144697">
    <property type="protein sequence ID" value="WVZ15841.1"/>
    <property type="molecule type" value="Genomic_DNA"/>
</dbReference>
<keyword evidence="4 9" id="KW-0863">Zinc-finger</keyword>
<feature type="region of interest" description="Disordered" evidence="10">
    <location>
        <begin position="935"/>
        <end position="957"/>
    </location>
</feature>
<evidence type="ECO:0000313" key="13">
    <source>
        <dbReference type="EMBL" id="WVZ15841.1"/>
    </source>
</evidence>
<evidence type="ECO:0000256" key="5">
    <source>
        <dbReference type="ARBA" id="ARBA00022833"/>
    </source>
</evidence>
<dbReference type="Pfam" id="PF15612">
    <property type="entry name" value="WHIM1"/>
    <property type="match status" value="1"/>
</dbReference>
<dbReference type="SMART" id="SM00249">
    <property type="entry name" value="PHD"/>
    <property type="match status" value="2"/>
</dbReference>
<dbReference type="PANTHER" id="PTHR47162:SF8">
    <property type="entry name" value="METHYL-CPG-BINDING DOMAIN-CONTAINING PROTEIN 9"/>
    <property type="match status" value="1"/>
</dbReference>
<evidence type="ECO:0000259" key="12">
    <source>
        <dbReference type="PROSITE" id="PS50016"/>
    </source>
</evidence>
<keyword evidence="7" id="KW-0539">Nucleus</keyword>
<dbReference type="Proteomes" id="UP001374535">
    <property type="component" value="Chromosome 4"/>
</dbReference>
<dbReference type="CDD" id="cd15519">
    <property type="entry name" value="PHD1_Lid2p_like"/>
    <property type="match status" value="1"/>
</dbReference>
<comment type="similarity">
    <text evidence="2">Belongs to the WAL family.</text>
</comment>
<keyword evidence="6 8" id="KW-0103">Bromodomain</keyword>
<dbReference type="Gene3D" id="3.30.160.360">
    <property type="match status" value="1"/>
</dbReference>
<organism evidence="13 14">
    <name type="scientific">Vigna mungo</name>
    <name type="common">Black gram</name>
    <name type="synonym">Phaseolus mungo</name>
    <dbReference type="NCBI Taxonomy" id="3915"/>
    <lineage>
        <taxon>Eukaryota</taxon>
        <taxon>Viridiplantae</taxon>
        <taxon>Streptophyta</taxon>
        <taxon>Embryophyta</taxon>
        <taxon>Tracheophyta</taxon>
        <taxon>Spermatophyta</taxon>
        <taxon>Magnoliopsida</taxon>
        <taxon>eudicotyledons</taxon>
        <taxon>Gunneridae</taxon>
        <taxon>Pentapetalae</taxon>
        <taxon>rosids</taxon>
        <taxon>fabids</taxon>
        <taxon>Fabales</taxon>
        <taxon>Fabaceae</taxon>
        <taxon>Papilionoideae</taxon>
        <taxon>50 kb inversion clade</taxon>
        <taxon>NPAAA clade</taxon>
        <taxon>indigoferoid/millettioid clade</taxon>
        <taxon>Phaseoleae</taxon>
        <taxon>Vigna</taxon>
    </lineage>
</organism>
<dbReference type="InterPro" id="IPR036427">
    <property type="entry name" value="Bromodomain-like_sf"/>
</dbReference>
<keyword evidence="14" id="KW-1185">Reference proteome</keyword>
<protein>
    <recommendedName>
        <fullName evidence="15">Methyl-CpG-binding domain-containing protein 9</fullName>
    </recommendedName>
</protein>
<feature type="domain" description="PHD-type" evidence="12">
    <location>
        <begin position="84"/>
        <end position="142"/>
    </location>
</feature>
<evidence type="ECO:0000256" key="4">
    <source>
        <dbReference type="ARBA" id="ARBA00022771"/>
    </source>
</evidence>
<dbReference type="InterPro" id="IPR001487">
    <property type="entry name" value="Bromodomain"/>
</dbReference>
<dbReference type="PANTHER" id="PTHR47162">
    <property type="entry name" value="OS02G0192300 PROTEIN"/>
    <property type="match status" value="1"/>
</dbReference>
<feature type="compositionally biased region" description="Basic residues" evidence="10">
    <location>
        <begin position="2316"/>
        <end position="2329"/>
    </location>
</feature>
<feature type="domain" description="Bromo" evidence="11">
    <location>
        <begin position="1292"/>
        <end position="1340"/>
    </location>
</feature>
<dbReference type="Gene3D" id="3.30.40.10">
    <property type="entry name" value="Zinc/RING finger domain, C3HC4 (zinc finger)"/>
    <property type="match status" value="2"/>
</dbReference>
<feature type="domain" description="PHD-type" evidence="12">
    <location>
        <begin position="1399"/>
        <end position="1449"/>
    </location>
</feature>
<feature type="compositionally biased region" description="Polar residues" evidence="10">
    <location>
        <begin position="2288"/>
        <end position="2301"/>
    </location>
</feature>
<reference evidence="13 14" key="1">
    <citation type="journal article" date="2023" name="Life. Sci Alliance">
        <title>Evolutionary insights into 3D genome organization and epigenetic landscape of Vigna mungo.</title>
        <authorList>
            <person name="Junaid A."/>
            <person name="Singh B."/>
            <person name="Bhatia S."/>
        </authorList>
    </citation>
    <scope>NUCLEOTIDE SEQUENCE [LARGE SCALE GENOMIC DNA]</scope>
    <source>
        <strain evidence="13">Urdbean</strain>
    </source>
</reference>
<evidence type="ECO:0000256" key="3">
    <source>
        <dbReference type="ARBA" id="ARBA00022723"/>
    </source>
</evidence>
<keyword evidence="3" id="KW-0479">Metal-binding</keyword>
<dbReference type="GO" id="GO:0005634">
    <property type="term" value="C:nucleus"/>
    <property type="evidence" value="ECO:0007669"/>
    <property type="project" value="UniProtKB-SubCell"/>
</dbReference>
<dbReference type="PROSITE" id="PS50016">
    <property type="entry name" value="ZF_PHD_2"/>
    <property type="match status" value="2"/>
</dbReference>
<dbReference type="InterPro" id="IPR028942">
    <property type="entry name" value="WHIM1_dom"/>
</dbReference>
<evidence type="ECO:0000256" key="7">
    <source>
        <dbReference type="ARBA" id="ARBA00023242"/>
    </source>
</evidence>
<dbReference type="Pfam" id="PF00628">
    <property type="entry name" value="PHD"/>
    <property type="match status" value="2"/>
</dbReference>
<dbReference type="CDD" id="cd04369">
    <property type="entry name" value="Bromodomain"/>
    <property type="match status" value="1"/>
</dbReference>
<dbReference type="SUPFAM" id="SSF47370">
    <property type="entry name" value="Bromodomain"/>
    <property type="match status" value="1"/>
</dbReference>
<dbReference type="CDD" id="cd15489">
    <property type="entry name" value="PHD_SF"/>
    <property type="match status" value="1"/>
</dbReference>
<dbReference type="GO" id="GO:0003677">
    <property type="term" value="F:DNA binding"/>
    <property type="evidence" value="ECO:0007669"/>
    <property type="project" value="InterPro"/>
</dbReference>
<evidence type="ECO:0000259" key="11">
    <source>
        <dbReference type="PROSITE" id="PS50014"/>
    </source>
</evidence>
<evidence type="ECO:0000256" key="2">
    <source>
        <dbReference type="ARBA" id="ARBA00007444"/>
    </source>
</evidence>
<keyword evidence="5" id="KW-0862">Zinc</keyword>
<dbReference type="GO" id="GO:0008270">
    <property type="term" value="F:zinc ion binding"/>
    <property type="evidence" value="ECO:0007669"/>
    <property type="project" value="UniProtKB-KW"/>
</dbReference>
<name>A0AAQ3S4T8_VIGMU</name>
<dbReference type="SUPFAM" id="SSF57903">
    <property type="entry name" value="FYVE/PHD zinc finger"/>
    <property type="match status" value="2"/>
</dbReference>
<gene>
    <name evidence="13" type="ORF">V8G54_013407</name>
</gene>
<evidence type="ECO:0000256" key="9">
    <source>
        <dbReference type="PROSITE-ProRule" id="PRU00146"/>
    </source>
</evidence>
<feature type="region of interest" description="Disordered" evidence="10">
    <location>
        <begin position="2288"/>
        <end position="2329"/>
    </location>
</feature>
<comment type="subcellular location">
    <subcellularLocation>
        <location evidence="1">Nucleus</location>
    </subcellularLocation>
</comment>
<dbReference type="InterPro" id="IPR013083">
    <property type="entry name" value="Znf_RING/FYVE/PHD"/>
</dbReference>
<feature type="region of interest" description="Disordered" evidence="10">
    <location>
        <begin position="1"/>
        <end position="39"/>
    </location>
</feature>
<dbReference type="Pfam" id="PF01429">
    <property type="entry name" value="MBD"/>
    <property type="match status" value="1"/>
</dbReference>
<dbReference type="InterPro" id="IPR003888">
    <property type="entry name" value="FYrich_N"/>
</dbReference>
<accession>A0AAQ3S4T8</accession>
<dbReference type="InterPro" id="IPR001965">
    <property type="entry name" value="Znf_PHD"/>
</dbReference>
<evidence type="ECO:0000256" key="10">
    <source>
        <dbReference type="SAM" id="MobiDB-lite"/>
    </source>
</evidence>
<dbReference type="PROSITE" id="PS51542">
    <property type="entry name" value="FYRN"/>
    <property type="match status" value="1"/>
</dbReference>
<proteinExistence type="inferred from homology"/>
<feature type="region of interest" description="Disordered" evidence="10">
    <location>
        <begin position="1016"/>
        <end position="1036"/>
    </location>
</feature>
<dbReference type="GO" id="GO:0000785">
    <property type="term" value="C:chromatin"/>
    <property type="evidence" value="ECO:0007669"/>
    <property type="project" value="UniProtKB-ARBA"/>
</dbReference>
<dbReference type="PROSITE" id="PS01359">
    <property type="entry name" value="ZF_PHD_1"/>
    <property type="match status" value="2"/>
</dbReference>
<dbReference type="InterPro" id="IPR019787">
    <property type="entry name" value="Znf_PHD-finger"/>
</dbReference>
<evidence type="ECO:0008006" key="15">
    <source>
        <dbReference type="Google" id="ProtNLM"/>
    </source>
</evidence>
<evidence type="ECO:0000256" key="1">
    <source>
        <dbReference type="ARBA" id="ARBA00004123"/>
    </source>
</evidence>
<dbReference type="Gene3D" id="1.20.920.10">
    <property type="entry name" value="Bromodomain-like"/>
    <property type="match status" value="1"/>
</dbReference>